<evidence type="ECO:0000259" key="9">
    <source>
        <dbReference type="Pfam" id="PF25175"/>
    </source>
</evidence>
<gene>
    <name evidence="10" type="ORF">AB675_5002</name>
</gene>
<comment type="function">
    <text evidence="6">Involved in mitochondrial fission. Acts as an adapter protein required to form mitochondrial fission complexes. Formation of these complexes is required to promote constriction and fission of the mitochondrial compartment at a late step in mitochondrial division.</text>
</comment>
<evidence type="ECO:0000256" key="4">
    <source>
        <dbReference type="ARBA" id="ARBA00038415"/>
    </source>
</evidence>
<comment type="subcellular location">
    <subcellularLocation>
        <location evidence="1">Mitochondrion outer membrane</location>
        <topology evidence="1">Peripheral membrane protein</topology>
        <orientation evidence="1">Cytoplasmic side</orientation>
    </subcellularLocation>
</comment>
<evidence type="ECO:0000313" key="11">
    <source>
        <dbReference type="Proteomes" id="UP000038010"/>
    </source>
</evidence>
<proteinExistence type="inferred from homology"/>
<evidence type="ECO:0000256" key="6">
    <source>
        <dbReference type="ARBA" id="ARBA00043913"/>
    </source>
</evidence>
<dbReference type="OrthoDB" id="674604at2759"/>
<dbReference type="CDD" id="cd00200">
    <property type="entry name" value="WD40"/>
    <property type="match status" value="1"/>
</dbReference>
<dbReference type="STRING" id="1664694.A0A0N1H7Z5"/>
<feature type="repeat" description="WD" evidence="7">
    <location>
        <begin position="333"/>
        <end position="374"/>
    </location>
</feature>
<feature type="repeat" description="WD" evidence="7">
    <location>
        <begin position="110"/>
        <end position="151"/>
    </location>
</feature>
<dbReference type="VEuPathDB" id="FungiDB:AB675_5002"/>
<evidence type="ECO:0000256" key="1">
    <source>
        <dbReference type="ARBA" id="ARBA00004570"/>
    </source>
</evidence>
<feature type="region of interest" description="Disordered" evidence="8">
    <location>
        <begin position="1"/>
        <end position="102"/>
    </location>
</feature>
<keyword evidence="11" id="KW-1185">Reference proteome</keyword>
<evidence type="ECO:0000256" key="5">
    <source>
        <dbReference type="ARBA" id="ARBA00039789"/>
    </source>
</evidence>
<dbReference type="PROSITE" id="PS00678">
    <property type="entry name" value="WD_REPEATS_1"/>
    <property type="match status" value="1"/>
</dbReference>
<comment type="similarity">
    <text evidence="4">Belongs to the WD repeat MDV1/CAF4 family.</text>
</comment>
<reference evidence="10 11" key="1">
    <citation type="submission" date="2015-06" db="EMBL/GenBank/DDBJ databases">
        <title>Draft genome of the ant-associated black yeast Phialophora attae CBS 131958.</title>
        <authorList>
            <person name="Moreno L.F."/>
            <person name="Stielow B.J."/>
            <person name="de Hoog S."/>
            <person name="Vicente V.A."/>
            <person name="Weiss V.A."/>
            <person name="de Vries M."/>
            <person name="Cruz L.M."/>
            <person name="Souza E.M."/>
        </authorList>
    </citation>
    <scope>NUCLEOTIDE SEQUENCE [LARGE SCALE GENOMIC DNA]</scope>
    <source>
        <strain evidence="10 11">CBS 131958</strain>
    </source>
</reference>
<dbReference type="GO" id="GO:1990234">
    <property type="term" value="C:transferase complex"/>
    <property type="evidence" value="ECO:0007669"/>
    <property type="project" value="UniProtKB-ARBA"/>
</dbReference>
<accession>A0A0N1H7Z5</accession>
<sequence>MDADVSYPTAKRRRTSQNSSDSRSRSGSRTPATRSRRDSLRQRSRSYSGSRSPPRRQQRSATGSSDYHSARDSQDGDQYKDRSGSPRLNHPRASTSSSRSLRFLPLQTLPRAHARGITCAKFSPDGALLATASADATINIYSVPTDPRLPSTTSPIKQEPDTEGPVTTAGFKHIRTLRGHLAGINALSWSPVSNGTTTTTTYSAAEDNQPTPPTTSSKFYTLASASDDKTILLWSPLSSDTPIAPSPLTGHSNYVYSLAFSPKGNMLVSGSYDEAVFLWDVRSGRAMRQLPAHSDPVGGVDFICDGTMACSCSTDGLIRIWDSGTGQCLRTLVDEARKGVTGVMFAPNGGYLLAWTLDGCVRLWDFVGGRCVKTYQGHVNKEFSLGGAVGTYFPSVVDERGRQGQGAFVASGSEDGDIVIWDVTTKETLWRGEGAHRDVVLSVDHCTPHAVEGARGLLVSVGKDRDVRIWVEDVDDEAVRRRQAGLVASKKQQQDRSQVNGNGNGYAVDEDEDYINAQMVEMGGDGHDGMDVDHHDDHHEVNGHDGMEE</sequence>
<dbReference type="PANTHER" id="PTHR22847">
    <property type="entry name" value="WD40 REPEAT PROTEIN"/>
    <property type="match status" value="1"/>
</dbReference>
<dbReference type="InterPro" id="IPR001680">
    <property type="entry name" value="WD40_rpt"/>
</dbReference>
<feature type="repeat" description="WD" evidence="7">
    <location>
        <begin position="290"/>
        <end position="331"/>
    </location>
</feature>
<dbReference type="InterPro" id="IPR015943">
    <property type="entry name" value="WD40/YVTN_repeat-like_dom_sf"/>
</dbReference>
<dbReference type="InterPro" id="IPR020472">
    <property type="entry name" value="WD40_PAC1"/>
</dbReference>
<feature type="region of interest" description="Disordered" evidence="8">
    <location>
        <begin position="145"/>
        <end position="167"/>
    </location>
</feature>
<evidence type="ECO:0000256" key="8">
    <source>
        <dbReference type="SAM" id="MobiDB-lite"/>
    </source>
</evidence>
<dbReference type="Gene3D" id="2.130.10.10">
    <property type="entry name" value="YVTN repeat-like/Quinoprotein amine dehydrogenase"/>
    <property type="match status" value="1"/>
</dbReference>
<dbReference type="PROSITE" id="PS50294">
    <property type="entry name" value="WD_REPEATS_REGION"/>
    <property type="match status" value="3"/>
</dbReference>
<feature type="repeat" description="WD" evidence="7">
    <location>
        <begin position="406"/>
        <end position="431"/>
    </location>
</feature>
<keyword evidence="2 7" id="KW-0853">WD repeat</keyword>
<feature type="domain" description="WDR5-like beta-propeller" evidence="9">
    <location>
        <begin position="219"/>
        <end position="470"/>
    </location>
</feature>
<dbReference type="PANTHER" id="PTHR22847:SF637">
    <property type="entry name" value="WD REPEAT DOMAIN 5B"/>
    <property type="match status" value="1"/>
</dbReference>
<dbReference type="EMBL" id="LFJN01000015">
    <property type="protein sequence ID" value="KPI39324.1"/>
    <property type="molecule type" value="Genomic_DNA"/>
</dbReference>
<organism evidence="10 11">
    <name type="scientific">Cyphellophora attinorum</name>
    <dbReference type="NCBI Taxonomy" id="1664694"/>
    <lineage>
        <taxon>Eukaryota</taxon>
        <taxon>Fungi</taxon>
        <taxon>Dikarya</taxon>
        <taxon>Ascomycota</taxon>
        <taxon>Pezizomycotina</taxon>
        <taxon>Eurotiomycetes</taxon>
        <taxon>Chaetothyriomycetidae</taxon>
        <taxon>Chaetothyriales</taxon>
        <taxon>Cyphellophoraceae</taxon>
        <taxon>Cyphellophora</taxon>
    </lineage>
</organism>
<dbReference type="PROSITE" id="PS50082">
    <property type="entry name" value="WD_REPEATS_2"/>
    <property type="match status" value="5"/>
</dbReference>
<evidence type="ECO:0000256" key="3">
    <source>
        <dbReference type="ARBA" id="ARBA00022737"/>
    </source>
</evidence>
<dbReference type="Proteomes" id="UP000038010">
    <property type="component" value="Unassembled WGS sequence"/>
</dbReference>
<evidence type="ECO:0000256" key="7">
    <source>
        <dbReference type="PROSITE-ProRule" id="PRU00221"/>
    </source>
</evidence>
<dbReference type="InterPro" id="IPR036322">
    <property type="entry name" value="WD40_repeat_dom_sf"/>
</dbReference>
<feature type="compositionally biased region" description="Low complexity" evidence="8">
    <location>
        <begin position="16"/>
        <end position="29"/>
    </location>
</feature>
<dbReference type="Pfam" id="PF00400">
    <property type="entry name" value="WD40"/>
    <property type="match status" value="1"/>
</dbReference>
<evidence type="ECO:0000313" key="10">
    <source>
        <dbReference type="EMBL" id="KPI39324.1"/>
    </source>
</evidence>
<dbReference type="Pfam" id="PF25175">
    <property type="entry name" value="Beta-prop_WDR5"/>
    <property type="match status" value="1"/>
</dbReference>
<dbReference type="GeneID" id="28737061"/>
<dbReference type="GO" id="GO:0005741">
    <property type="term" value="C:mitochondrial outer membrane"/>
    <property type="evidence" value="ECO:0007669"/>
    <property type="project" value="UniProtKB-SubCell"/>
</dbReference>
<comment type="caution">
    <text evidence="10">The sequence shown here is derived from an EMBL/GenBank/DDBJ whole genome shotgun (WGS) entry which is preliminary data.</text>
</comment>
<dbReference type="InterPro" id="IPR059122">
    <property type="entry name" value="Beta-prop_WDR5-like"/>
</dbReference>
<dbReference type="PRINTS" id="PR00320">
    <property type="entry name" value="GPROTEINBRPT"/>
</dbReference>
<dbReference type="SMART" id="SM00320">
    <property type="entry name" value="WD40"/>
    <property type="match status" value="7"/>
</dbReference>
<feature type="repeat" description="WD" evidence="7">
    <location>
        <begin position="248"/>
        <end position="289"/>
    </location>
</feature>
<name>A0A0N1H7Z5_9EURO</name>
<dbReference type="InterPro" id="IPR019775">
    <property type="entry name" value="WD40_repeat_CS"/>
</dbReference>
<keyword evidence="3" id="KW-0677">Repeat</keyword>
<feature type="compositionally biased region" description="Basic and acidic residues" evidence="8">
    <location>
        <begin position="68"/>
        <end position="84"/>
    </location>
</feature>
<protein>
    <recommendedName>
        <fullName evidence="5">Mitochondrial division protein 1</fullName>
    </recommendedName>
</protein>
<dbReference type="AlphaFoldDB" id="A0A0N1H7Z5"/>
<evidence type="ECO:0000256" key="2">
    <source>
        <dbReference type="ARBA" id="ARBA00022574"/>
    </source>
</evidence>
<dbReference type="SUPFAM" id="SSF50978">
    <property type="entry name" value="WD40 repeat-like"/>
    <property type="match status" value="1"/>
</dbReference>
<dbReference type="RefSeq" id="XP_017999287.1">
    <property type="nucleotide sequence ID" value="XM_018145181.1"/>
</dbReference>
<feature type="region of interest" description="Disordered" evidence="8">
    <location>
        <begin position="487"/>
        <end position="508"/>
    </location>
</feature>
<feature type="region of interest" description="Disordered" evidence="8">
    <location>
        <begin position="526"/>
        <end position="549"/>
    </location>
</feature>